<dbReference type="Pfam" id="PF13275">
    <property type="entry name" value="S4_2"/>
    <property type="match status" value="1"/>
</dbReference>
<dbReference type="PROSITE" id="PS50889">
    <property type="entry name" value="S4"/>
    <property type="match status" value="1"/>
</dbReference>
<dbReference type="RefSeq" id="WP_238330249.1">
    <property type="nucleotide sequence ID" value="NZ_JBHMAX010000010.1"/>
</dbReference>
<keyword evidence="3" id="KW-1185">Reference proteome</keyword>
<proteinExistence type="predicted"/>
<gene>
    <name evidence="2" type="ORF">ACFFN0_05060</name>
</gene>
<dbReference type="Proteomes" id="UP001589613">
    <property type="component" value="Unassembled WGS sequence"/>
</dbReference>
<sequence length="86" mass="9134">MTPGQGGQDPGSEGIPVELVPIRDESIRLGQLLKLGNLVQDGAMARMVVENGEVSVDGEIVVRRGTQVRPGQVVEYAGQAISPVRR</sequence>
<evidence type="ECO:0000256" key="1">
    <source>
        <dbReference type="PROSITE-ProRule" id="PRU00182"/>
    </source>
</evidence>
<comment type="caution">
    <text evidence="2">The sequence shown here is derived from an EMBL/GenBank/DDBJ whole genome shotgun (WGS) entry which is preliminary data.</text>
</comment>
<accession>A0ABV5V0R8</accession>
<evidence type="ECO:0000313" key="3">
    <source>
        <dbReference type="Proteomes" id="UP001589613"/>
    </source>
</evidence>
<reference evidence="2 3" key="1">
    <citation type="submission" date="2024-09" db="EMBL/GenBank/DDBJ databases">
        <authorList>
            <person name="Sun Q."/>
            <person name="Mori K."/>
        </authorList>
    </citation>
    <scope>NUCLEOTIDE SEQUENCE [LARGE SCALE GENOMIC DNA]</scope>
    <source>
        <strain evidence="2 3">JCM 12763</strain>
    </source>
</reference>
<protein>
    <submittedName>
        <fullName evidence="2">RNA-binding S4 domain-containing protein</fullName>
    </submittedName>
</protein>
<dbReference type="EMBL" id="JBHMAX010000010">
    <property type="protein sequence ID" value="MFB9731405.1"/>
    <property type="molecule type" value="Genomic_DNA"/>
</dbReference>
<name>A0ABV5V0R8_9MICO</name>
<dbReference type="SUPFAM" id="SSF55174">
    <property type="entry name" value="Alpha-L RNA-binding motif"/>
    <property type="match status" value="1"/>
</dbReference>
<keyword evidence="1" id="KW-0694">RNA-binding</keyword>
<organism evidence="2 3">
    <name type="scientific">Ornithinimicrobium kibberense</name>
    <dbReference type="NCBI Taxonomy" id="282060"/>
    <lineage>
        <taxon>Bacteria</taxon>
        <taxon>Bacillati</taxon>
        <taxon>Actinomycetota</taxon>
        <taxon>Actinomycetes</taxon>
        <taxon>Micrococcales</taxon>
        <taxon>Ornithinimicrobiaceae</taxon>
        <taxon>Ornithinimicrobium</taxon>
    </lineage>
</organism>
<dbReference type="InterPro" id="IPR036986">
    <property type="entry name" value="S4_RNA-bd_sf"/>
</dbReference>
<dbReference type="CDD" id="cd00165">
    <property type="entry name" value="S4"/>
    <property type="match status" value="1"/>
</dbReference>
<dbReference type="Gene3D" id="3.10.290.10">
    <property type="entry name" value="RNA-binding S4 domain"/>
    <property type="match status" value="1"/>
</dbReference>
<evidence type="ECO:0000313" key="2">
    <source>
        <dbReference type="EMBL" id="MFB9731405.1"/>
    </source>
</evidence>